<dbReference type="EMBL" id="CP045201">
    <property type="protein sequence ID" value="QOL81557.1"/>
    <property type="molecule type" value="Genomic_DNA"/>
</dbReference>
<evidence type="ECO:0000313" key="2">
    <source>
        <dbReference type="EMBL" id="QOL81557.1"/>
    </source>
</evidence>
<dbReference type="PANTHER" id="PTHR30383:SF24">
    <property type="entry name" value="THIOESTERASE 1_PROTEASE 1_LYSOPHOSPHOLIPASE L1"/>
    <property type="match status" value="1"/>
</dbReference>
<dbReference type="Gene3D" id="3.40.50.1110">
    <property type="entry name" value="SGNH hydrolase"/>
    <property type="match status" value="1"/>
</dbReference>
<evidence type="ECO:0000259" key="1">
    <source>
        <dbReference type="Pfam" id="PF13472"/>
    </source>
</evidence>
<dbReference type="InterPro" id="IPR051532">
    <property type="entry name" value="Ester_Hydrolysis_Enzymes"/>
</dbReference>
<dbReference type="RefSeq" id="WP_193079474.1">
    <property type="nucleotide sequence ID" value="NZ_CP045201.1"/>
</dbReference>
<dbReference type="Proteomes" id="UP000594118">
    <property type="component" value="Chromosome"/>
</dbReference>
<organism evidence="2 3">
    <name type="scientific">Pseudooceanicola spongiae</name>
    <dbReference type="NCBI Taxonomy" id="2613965"/>
    <lineage>
        <taxon>Bacteria</taxon>
        <taxon>Pseudomonadati</taxon>
        <taxon>Pseudomonadota</taxon>
        <taxon>Alphaproteobacteria</taxon>
        <taxon>Rhodobacterales</taxon>
        <taxon>Paracoccaceae</taxon>
        <taxon>Pseudooceanicola</taxon>
    </lineage>
</organism>
<dbReference type="AlphaFoldDB" id="A0A7L9WPA6"/>
<keyword evidence="3" id="KW-1185">Reference proteome</keyword>
<dbReference type="Pfam" id="PF13472">
    <property type="entry name" value="Lipase_GDSL_2"/>
    <property type="match status" value="1"/>
</dbReference>
<reference evidence="2 3" key="1">
    <citation type="submission" date="2019-10" db="EMBL/GenBank/DDBJ databases">
        <title>Pseudopuniceibacterium sp. HQ09 islated from Antarctica.</title>
        <authorList>
            <person name="Liao L."/>
            <person name="Su S."/>
            <person name="Chen B."/>
            <person name="Yu Y."/>
        </authorList>
    </citation>
    <scope>NUCLEOTIDE SEQUENCE [LARGE SCALE GENOMIC DNA]</scope>
    <source>
        <strain evidence="2 3">HQ09</strain>
    </source>
</reference>
<dbReference type="KEGG" id="pshq:F3W81_12425"/>
<feature type="domain" description="SGNH hydrolase-type esterase" evidence="1">
    <location>
        <begin position="22"/>
        <end position="190"/>
    </location>
</feature>
<name>A0A7L9WPA6_9RHOB</name>
<sequence length="210" mass="21506">MLAIGVAGFGSAAQAEPVTLLAFGDSLTQGYGLEQGDGLVPQLQSWLAAHGAGDVTIINGGVSGDTTAGGLARIDWSLTPDIDAMMVILGGNDLLRGTDPAVTGANLDGILSEGQAKGVPMMLVGMQAAANFGADYKQQFDALYPELAARYDTVFVPSFYGALTGEDQDPAAMRGYLQADGIHPNPGGVQKIVEDLGPSVLELVARVGAK</sequence>
<evidence type="ECO:0000313" key="3">
    <source>
        <dbReference type="Proteomes" id="UP000594118"/>
    </source>
</evidence>
<dbReference type="InterPro" id="IPR013830">
    <property type="entry name" value="SGNH_hydro"/>
</dbReference>
<dbReference type="GO" id="GO:0004622">
    <property type="term" value="F:phosphatidylcholine lysophospholipase activity"/>
    <property type="evidence" value="ECO:0007669"/>
    <property type="project" value="TreeGrafter"/>
</dbReference>
<dbReference type="PANTHER" id="PTHR30383">
    <property type="entry name" value="THIOESTERASE 1/PROTEASE 1/LYSOPHOSPHOLIPASE L1"/>
    <property type="match status" value="1"/>
</dbReference>
<protein>
    <submittedName>
        <fullName evidence="2">Arylesterase</fullName>
    </submittedName>
</protein>
<dbReference type="InterPro" id="IPR036514">
    <property type="entry name" value="SGNH_hydro_sf"/>
</dbReference>
<accession>A0A7L9WPA6</accession>
<proteinExistence type="predicted"/>
<dbReference type="CDD" id="cd01822">
    <property type="entry name" value="Lysophospholipase_L1_like"/>
    <property type="match status" value="1"/>
</dbReference>
<gene>
    <name evidence="2" type="ORF">F3W81_12425</name>
</gene>
<dbReference type="SUPFAM" id="SSF52266">
    <property type="entry name" value="SGNH hydrolase"/>
    <property type="match status" value="1"/>
</dbReference>